<comment type="caution">
    <text evidence="1">The sequence shown here is derived from an EMBL/GenBank/DDBJ whole genome shotgun (WGS) entry which is preliminary data.</text>
</comment>
<reference evidence="1" key="1">
    <citation type="submission" date="2018-11" db="EMBL/GenBank/DDBJ databases">
        <authorList>
            <consortium name="Pathogen Informatics"/>
        </authorList>
    </citation>
    <scope>NUCLEOTIDE SEQUENCE</scope>
</reference>
<protein>
    <submittedName>
        <fullName evidence="1">Uncharacterized protein</fullName>
    </submittedName>
</protein>
<sequence>MNSVPTPPPPPFSCLASPALLGLPMPVSTVALDTSPKKFQTKTHNEVVSASDSYSAVVTTTISASEVLKTTKSGVETDTSQITLPQYTYAIIPTSDPSLTTPASSIEVSLDGMCQSISKFECQPVIKLNSEVKPISSSDNGFPIPTSLSCSRLVCDSDQSHFSQPIRPDFETAIDSPASIDAVGPDGTSKSVLNCALIESQTASTSASTSVSPKKLCLGSGIPKLTSTTTYYTSPLGSVCAFSGMPALTEINGVSRCSSSLSASAVTSSLQQTPAQKSSPTLNLAQFISSNSSSTTNSLIDATASLIASSPNCAPFIPVAAAPVTDAGGVSNGQTSFNTPSHTVSRYSNSSFTSTPIIPLDVSNEIILGQPKNGILRDTGAVSSSHGLTAFGRKSGASKLPVRYHINFYGLYSEW</sequence>
<gene>
    <name evidence="1" type="ORF">PXEA_LOCUS25950</name>
</gene>
<name>A0A448XB43_9PLAT</name>
<evidence type="ECO:0000313" key="1">
    <source>
        <dbReference type="EMBL" id="VEL32510.1"/>
    </source>
</evidence>
<dbReference type="Proteomes" id="UP000784294">
    <property type="component" value="Unassembled WGS sequence"/>
</dbReference>
<dbReference type="EMBL" id="CAAALY010244274">
    <property type="protein sequence ID" value="VEL32510.1"/>
    <property type="molecule type" value="Genomic_DNA"/>
</dbReference>
<dbReference type="AlphaFoldDB" id="A0A448XB43"/>
<accession>A0A448XB43</accession>
<keyword evidence="2" id="KW-1185">Reference proteome</keyword>
<organism evidence="1 2">
    <name type="scientific">Protopolystoma xenopodis</name>
    <dbReference type="NCBI Taxonomy" id="117903"/>
    <lineage>
        <taxon>Eukaryota</taxon>
        <taxon>Metazoa</taxon>
        <taxon>Spiralia</taxon>
        <taxon>Lophotrochozoa</taxon>
        <taxon>Platyhelminthes</taxon>
        <taxon>Monogenea</taxon>
        <taxon>Polyopisthocotylea</taxon>
        <taxon>Polystomatidea</taxon>
        <taxon>Polystomatidae</taxon>
        <taxon>Protopolystoma</taxon>
    </lineage>
</organism>
<evidence type="ECO:0000313" key="2">
    <source>
        <dbReference type="Proteomes" id="UP000784294"/>
    </source>
</evidence>
<proteinExistence type="predicted"/>